<name>A0A1J7IYY9_9PEZI</name>
<organism evidence="1 2">
    <name type="scientific">Coniochaeta ligniaria NRRL 30616</name>
    <dbReference type="NCBI Taxonomy" id="1408157"/>
    <lineage>
        <taxon>Eukaryota</taxon>
        <taxon>Fungi</taxon>
        <taxon>Dikarya</taxon>
        <taxon>Ascomycota</taxon>
        <taxon>Pezizomycotina</taxon>
        <taxon>Sordariomycetes</taxon>
        <taxon>Sordariomycetidae</taxon>
        <taxon>Coniochaetales</taxon>
        <taxon>Coniochaetaceae</taxon>
        <taxon>Coniochaeta</taxon>
    </lineage>
</organism>
<accession>A0A1J7IYY9</accession>
<keyword evidence="2" id="KW-1185">Reference proteome</keyword>
<reference evidence="1 2" key="1">
    <citation type="submission" date="2016-10" db="EMBL/GenBank/DDBJ databases">
        <title>Draft genome sequence of Coniochaeta ligniaria NRRL30616, a lignocellulolytic fungus for bioabatement of inhibitors in plant biomass hydrolysates.</title>
        <authorList>
            <consortium name="DOE Joint Genome Institute"/>
            <person name="Jimenez D.J."/>
            <person name="Hector R.E."/>
            <person name="Riley R."/>
            <person name="Sun H."/>
            <person name="Grigoriev I.V."/>
            <person name="Van Elsas J.D."/>
            <person name="Nichols N.N."/>
        </authorList>
    </citation>
    <scope>NUCLEOTIDE SEQUENCE [LARGE SCALE GENOMIC DNA]</scope>
    <source>
        <strain evidence="1 2">NRRL 30616</strain>
    </source>
</reference>
<proteinExistence type="predicted"/>
<dbReference type="Proteomes" id="UP000182658">
    <property type="component" value="Unassembled WGS sequence"/>
</dbReference>
<gene>
    <name evidence="1" type="ORF">CONLIGDRAFT_497297</name>
</gene>
<evidence type="ECO:0000313" key="1">
    <source>
        <dbReference type="EMBL" id="OIW22100.1"/>
    </source>
</evidence>
<protein>
    <submittedName>
        <fullName evidence="1">Uncharacterized protein</fullName>
    </submittedName>
</protein>
<dbReference type="EMBL" id="KV875178">
    <property type="protein sequence ID" value="OIW22100.1"/>
    <property type="molecule type" value="Genomic_DNA"/>
</dbReference>
<evidence type="ECO:0000313" key="2">
    <source>
        <dbReference type="Proteomes" id="UP000182658"/>
    </source>
</evidence>
<dbReference type="AlphaFoldDB" id="A0A1J7IYY9"/>
<sequence>MLNIAKSNVLSIANALLLRPLPDVLVLRRIRLGGLSSGRVLELIHTQVISASDARSQRATDTIRNICVIKLGVWGFLSCLRLRKDAPLTSWYSLPVHPVVDCRNNLLRNATRGRLLVVLCLRSYCKKAADTIAHGHVVVTLRLNFLKMPLDNFVVMLTRIQLPLCHSDGWKSSCSKRRPTSTKY</sequence>
<dbReference type="InParanoid" id="A0A1J7IYY9"/>